<dbReference type="InterPro" id="IPR050300">
    <property type="entry name" value="GDXG_lipolytic_enzyme"/>
</dbReference>
<organism evidence="4 5">
    <name type="scientific">Duganella aceris</name>
    <dbReference type="NCBI Taxonomy" id="2703883"/>
    <lineage>
        <taxon>Bacteria</taxon>
        <taxon>Pseudomonadati</taxon>
        <taxon>Pseudomonadota</taxon>
        <taxon>Betaproteobacteria</taxon>
        <taxon>Burkholderiales</taxon>
        <taxon>Oxalobacteraceae</taxon>
        <taxon>Telluria group</taxon>
        <taxon>Duganella</taxon>
    </lineage>
</organism>
<gene>
    <name evidence="4" type="ORF">GW587_07635</name>
</gene>
<reference evidence="4 5" key="1">
    <citation type="submission" date="2020-01" db="EMBL/GenBank/DDBJ databases">
        <authorList>
            <person name="Lee S.D."/>
        </authorList>
    </citation>
    <scope>NUCLEOTIDE SEQUENCE [LARGE SCALE GENOMIC DNA]</scope>
    <source>
        <strain evidence="4 5">SAP-35</strain>
    </source>
</reference>
<keyword evidence="5" id="KW-1185">Reference proteome</keyword>
<evidence type="ECO:0000313" key="4">
    <source>
        <dbReference type="EMBL" id="NGZ84123.1"/>
    </source>
</evidence>
<feature type="chain" id="PRO_5047150348" evidence="2">
    <location>
        <begin position="27"/>
        <end position="321"/>
    </location>
</feature>
<proteinExistence type="predicted"/>
<keyword evidence="1 4" id="KW-0378">Hydrolase</keyword>
<dbReference type="RefSeq" id="WP_166100672.1">
    <property type="nucleotide sequence ID" value="NZ_JAADJT010000003.1"/>
</dbReference>
<comment type="caution">
    <text evidence="4">The sequence shown here is derived from an EMBL/GenBank/DDBJ whole genome shotgun (WGS) entry which is preliminary data.</text>
</comment>
<protein>
    <submittedName>
        <fullName evidence="4">Alpha/beta hydrolase</fullName>
    </submittedName>
</protein>
<dbReference type="SUPFAM" id="SSF53474">
    <property type="entry name" value="alpha/beta-Hydrolases"/>
    <property type="match status" value="1"/>
</dbReference>
<evidence type="ECO:0000259" key="3">
    <source>
        <dbReference type="Pfam" id="PF20434"/>
    </source>
</evidence>
<reference evidence="5" key="2">
    <citation type="submission" date="2023-07" db="EMBL/GenBank/DDBJ databases">
        <title>Duganella aceri sp. nov., isolated from tree sap.</title>
        <authorList>
            <person name="Kim I.S."/>
        </authorList>
    </citation>
    <scope>NUCLEOTIDE SEQUENCE [LARGE SCALE GENOMIC DNA]</scope>
    <source>
        <strain evidence="5">SAP-35</strain>
    </source>
</reference>
<accession>A0ABX0FHY3</accession>
<name>A0ABX0FHY3_9BURK</name>
<feature type="signal peptide" evidence="2">
    <location>
        <begin position="1"/>
        <end position="26"/>
    </location>
</feature>
<dbReference type="PANTHER" id="PTHR48081:SF33">
    <property type="entry name" value="KYNURENINE FORMAMIDASE"/>
    <property type="match status" value="1"/>
</dbReference>
<dbReference type="InterPro" id="IPR029058">
    <property type="entry name" value="AB_hydrolase_fold"/>
</dbReference>
<evidence type="ECO:0000256" key="2">
    <source>
        <dbReference type="SAM" id="SignalP"/>
    </source>
</evidence>
<dbReference type="EMBL" id="JAADJT010000003">
    <property type="protein sequence ID" value="NGZ84123.1"/>
    <property type="molecule type" value="Genomic_DNA"/>
</dbReference>
<evidence type="ECO:0000313" key="5">
    <source>
        <dbReference type="Proteomes" id="UP000666369"/>
    </source>
</evidence>
<dbReference type="Pfam" id="PF20434">
    <property type="entry name" value="BD-FAE"/>
    <property type="match status" value="1"/>
</dbReference>
<dbReference type="Gene3D" id="3.40.50.1820">
    <property type="entry name" value="alpha/beta hydrolase"/>
    <property type="match status" value="1"/>
</dbReference>
<evidence type="ECO:0000256" key="1">
    <source>
        <dbReference type="ARBA" id="ARBA00022801"/>
    </source>
</evidence>
<sequence length="321" mass="33877">MRRGLSPLLLLLPALTLTLATTAAQAAGPLRDRIAERRAAMQEARGELDEEGGPSAAFALPDGVRRLAGRSYGADPLQRYDVYLPARPEHAPVIFMVHGGAWRTGDKANAQVIQNKVRRWTPRGVIVVSVNYRLLPGASVAQQAQDVSTALAAAQSQAASWGGDRDKFVLMGHSAGAHLVALLAAAPAQALSRGATPWLGTVALDSAAMDVAALMRQRHFPLYDQAFGAEPGYWDSVSPLAQLKPGGAPLLAVCSSRRNDACPQAQGYAARAGALGMRAQVLPQDKSHREINETLGQPGAYTTAVEAFLASLDPALAARLL</sequence>
<dbReference type="GO" id="GO:0016787">
    <property type="term" value="F:hydrolase activity"/>
    <property type="evidence" value="ECO:0007669"/>
    <property type="project" value="UniProtKB-KW"/>
</dbReference>
<feature type="domain" description="BD-FAE-like" evidence="3">
    <location>
        <begin position="81"/>
        <end position="186"/>
    </location>
</feature>
<dbReference type="InterPro" id="IPR049492">
    <property type="entry name" value="BD-FAE-like_dom"/>
</dbReference>
<dbReference type="Proteomes" id="UP000666369">
    <property type="component" value="Unassembled WGS sequence"/>
</dbReference>
<dbReference type="PANTHER" id="PTHR48081">
    <property type="entry name" value="AB HYDROLASE SUPERFAMILY PROTEIN C4A8.06C"/>
    <property type="match status" value="1"/>
</dbReference>
<keyword evidence="2" id="KW-0732">Signal</keyword>